<dbReference type="GeneID" id="8746255"/>
<evidence type="ECO:0000256" key="1">
    <source>
        <dbReference type="ARBA" id="ARBA00006594"/>
    </source>
</evidence>
<protein>
    <recommendedName>
        <fullName evidence="2">site-specific DNA-methyltransferase (adenine-specific)</fullName>
        <ecNumber evidence="2">2.1.1.72</ecNumber>
    </recommendedName>
</protein>
<evidence type="ECO:0000256" key="2">
    <source>
        <dbReference type="ARBA" id="ARBA00011900"/>
    </source>
</evidence>
<dbReference type="GO" id="GO:1904047">
    <property type="term" value="F:S-adenosyl-L-methionine binding"/>
    <property type="evidence" value="ECO:0007669"/>
    <property type="project" value="TreeGrafter"/>
</dbReference>
<organismHost>
    <name type="scientific">Acanthamoeba</name>
    <dbReference type="NCBI Taxonomy" id="5754"/>
</organismHost>
<evidence type="ECO:0000313" key="7">
    <source>
        <dbReference type="EMBL" id="ADB03810.1"/>
    </source>
</evidence>
<sequence length="295" mass="34056">MSKKPLLKWVGGKTQILDDVLESFPETINNYYEPFVGGGSVLLGLLRKVKDGEIRVKGKISASDKNKDLIFFYKNVQKRPRELIESLEELTEKFRSCKEMKGKRTAESEEEALESQESFFYWTRKNFNSEEDRKSTKVSAMFLFLNKTCFRGVYREGPNGFNVPFGHYKNPQIFEEKHLVKVSRLLQPVKFSVSCFSDILERARTKDFVYLDPPYVPEKANSFVGYTSDGFKAEQHANLFAICKQGNFRFLLSNSCVPLVLQEFQDFEVVHLVCKRSINSKNPSSKGKEVLIKNF</sequence>
<dbReference type="KEGG" id="vg:8746255"/>
<evidence type="ECO:0000313" key="8">
    <source>
        <dbReference type="Proteomes" id="UP000029780"/>
    </source>
</evidence>
<dbReference type="Proteomes" id="UP000029780">
    <property type="component" value="Segment"/>
</dbReference>
<dbReference type="OrthoDB" id="8399at10239"/>
<dbReference type="PIRSF" id="PIRSF000398">
    <property type="entry name" value="M_m6A_EcoRV"/>
    <property type="match status" value="1"/>
</dbReference>
<dbReference type="GO" id="GO:0043565">
    <property type="term" value="F:sequence-specific DNA binding"/>
    <property type="evidence" value="ECO:0007669"/>
    <property type="project" value="TreeGrafter"/>
</dbReference>
<evidence type="ECO:0000256" key="3">
    <source>
        <dbReference type="ARBA" id="ARBA00022603"/>
    </source>
</evidence>
<keyword evidence="4" id="KW-0808">Transferase</keyword>
<dbReference type="InterPro" id="IPR023095">
    <property type="entry name" value="Ade_MeTrfase_dom_2"/>
</dbReference>
<organism evidence="7 8">
    <name type="scientific">Marseillevirus marseillevirus</name>
    <name type="common">GBM</name>
    <dbReference type="NCBI Taxonomy" id="694581"/>
    <lineage>
        <taxon>Viruses</taxon>
        <taxon>Varidnaviria</taxon>
        <taxon>Bamfordvirae</taxon>
        <taxon>Nucleocytoviricota</taxon>
        <taxon>Megaviricetes</taxon>
        <taxon>Pimascovirales</taxon>
        <taxon>Pimascovirales incertae sedis</taxon>
        <taxon>Marseilleviridae</taxon>
        <taxon>Marseillevirus</taxon>
        <taxon>Marseillevirus massiliense</taxon>
    </lineage>
</organism>
<dbReference type="Gene3D" id="1.10.1020.10">
    <property type="entry name" value="Adenine-specific Methyltransferase, Domain 2"/>
    <property type="match status" value="1"/>
</dbReference>
<dbReference type="InterPro" id="IPR012327">
    <property type="entry name" value="MeTrfase_D12"/>
</dbReference>
<dbReference type="PROSITE" id="PS00092">
    <property type="entry name" value="N6_MTASE"/>
    <property type="match status" value="1"/>
</dbReference>
<dbReference type="GO" id="GO:0032259">
    <property type="term" value="P:methylation"/>
    <property type="evidence" value="ECO:0007669"/>
    <property type="project" value="UniProtKB-KW"/>
</dbReference>
<dbReference type="InterPro" id="IPR002052">
    <property type="entry name" value="DNA_methylase_N6_adenine_CS"/>
</dbReference>
<comment type="similarity">
    <text evidence="1">Belongs to the N(4)/N(6)-methyltransferase family.</text>
</comment>
<dbReference type="REBASE" id="23981">
    <property type="entry name" value="M.AcaMviORF17P"/>
</dbReference>
<dbReference type="PANTHER" id="PTHR30481">
    <property type="entry name" value="DNA ADENINE METHYLASE"/>
    <property type="match status" value="1"/>
</dbReference>
<dbReference type="Gene3D" id="3.40.50.150">
    <property type="entry name" value="Vaccinia Virus protein VP39"/>
    <property type="match status" value="1"/>
</dbReference>
<dbReference type="SUPFAM" id="SSF53335">
    <property type="entry name" value="S-adenosyl-L-methionine-dependent methyltransferases"/>
    <property type="match status" value="1"/>
</dbReference>
<evidence type="ECO:0000256" key="6">
    <source>
        <dbReference type="ARBA" id="ARBA00047942"/>
    </source>
</evidence>
<dbReference type="PANTHER" id="PTHR30481:SF3">
    <property type="entry name" value="DNA ADENINE METHYLASE"/>
    <property type="match status" value="1"/>
</dbReference>
<dbReference type="EMBL" id="GU071086">
    <property type="protein sequence ID" value="ADB03810.1"/>
    <property type="molecule type" value="Genomic_DNA"/>
</dbReference>
<keyword evidence="5" id="KW-0949">S-adenosyl-L-methionine</keyword>
<dbReference type="NCBIfam" id="TIGR00571">
    <property type="entry name" value="dam"/>
    <property type="match status" value="1"/>
</dbReference>
<keyword evidence="3 7" id="KW-0489">Methyltransferase</keyword>
<dbReference type="GO" id="GO:0009307">
    <property type="term" value="P:DNA restriction-modification system"/>
    <property type="evidence" value="ECO:0007669"/>
    <property type="project" value="InterPro"/>
</dbReference>
<dbReference type="InterPro" id="IPR029063">
    <property type="entry name" value="SAM-dependent_MTases_sf"/>
</dbReference>
<dbReference type="RefSeq" id="YP_003406772.1">
    <property type="nucleotide sequence ID" value="NC_013756.1"/>
</dbReference>
<gene>
    <name evidence="7" type="ORF">MAR_ORF017</name>
</gene>
<dbReference type="EC" id="2.1.1.72" evidence="2"/>
<evidence type="ECO:0000256" key="4">
    <source>
        <dbReference type="ARBA" id="ARBA00022679"/>
    </source>
</evidence>
<proteinExistence type="inferred from homology"/>
<dbReference type="PRINTS" id="PR00505">
    <property type="entry name" value="D12N6MTFRASE"/>
</dbReference>
<dbReference type="GO" id="GO:0006298">
    <property type="term" value="P:mismatch repair"/>
    <property type="evidence" value="ECO:0007669"/>
    <property type="project" value="TreeGrafter"/>
</dbReference>
<dbReference type="InterPro" id="IPR012263">
    <property type="entry name" value="M_m6A_EcoRV"/>
</dbReference>
<dbReference type="GO" id="GO:0009007">
    <property type="term" value="F:site-specific DNA-methyltransferase (adenine-specific) activity"/>
    <property type="evidence" value="ECO:0007669"/>
    <property type="project" value="UniProtKB-EC"/>
</dbReference>
<evidence type="ECO:0000256" key="5">
    <source>
        <dbReference type="ARBA" id="ARBA00022691"/>
    </source>
</evidence>
<comment type="catalytic activity">
    <reaction evidence="6">
        <text>a 2'-deoxyadenosine in DNA + S-adenosyl-L-methionine = an N(6)-methyl-2'-deoxyadenosine in DNA + S-adenosyl-L-homocysteine + H(+)</text>
        <dbReference type="Rhea" id="RHEA:15197"/>
        <dbReference type="Rhea" id="RHEA-COMP:12418"/>
        <dbReference type="Rhea" id="RHEA-COMP:12419"/>
        <dbReference type="ChEBI" id="CHEBI:15378"/>
        <dbReference type="ChEBI" id="CHEBI:57856"/>
        <dbReference type="ChEBI" id="CHEBI:59789"/>
        <dbReference type="ChEBI" id="CHEBI:90615"/>
        <dbReference type="ChEBI" id="CHEBI:90616"/>
        <dbReference type="EC" id="2.1.1.72"/>
    </reaction>
</comment>
<reference evidence="7 8" key="1">
    <citation type="journal article" date="2009" name="Proc. Natl. Acad. Sci. U.S.A.">
        <title>Giant Marseillevirus highlights the role of amoebae as a melting pot in emergence of chimeric microorganisms.</title>
        <authorList>
            <person name="Boyer M."/>
            <person name="Yutin N."/>
            <person name="Pagnier I."/>
            <person name="Barrassi L."/>
            <person name="Fournous G."/>
            <person name="Espinosa L."/>
            <person name="Robert C."/>
            <person name="Azza S."/>
            <person name="Sun S."/>
            <person name="Rossmann M.G."/>
            <person name="Suzan-Monti M."/>
            <person name="La Scola B."/>
            <person name="Koonin E.V."/>
            <person name="Raoult D."/>
        </authorList>
    </citation>
    <scope>NUCLEOTIDE SEQUENCE [LARGE SCALE GENOMIC DNA]</scope>
    <source>
        <strain evidence="7 8">T19</strain>
    </source>
</reference>
<dbReference type="Pfam" id="PF02086">
    <property type="entry name" value="MethyltransfD12"/>
    <property type="match status" value="1"/>
</dbReference>
<name>D2XA33_GBMV</name>
<keyword evidence="8" id="KW-1185">Reference proteome</keyword>
<accession>D2XA33</accession>